<dbReference type="AlphaFoldDB" id="A0A087G7T0"/>
<reference evidence="9" key="1">
    <citation type="journal article" date="2015" name="Nat. Plants">
        <title>Genome expansion of Arabis alpina linked with retrotransposition and reduced symmetric DNA methylation.</title>
        <authorList>
            <person name="Willing E.M."/>
            <person name="Rawat V."/>
            <person name="Mandakova T."/>
            <person name="Maumus F."/>
            <person name="James G.V."/>
            <person name="Nordstroem K.J."/>
            <person name="Becker C."/>
            <person name="Warthmann N."/>
            <person name="Chica C."/>
            <person name="Szarzynska B."/>
            <person name="Zytnicki M."/>
            <person name="Albani M.C."/>
            <person name="Kiefer C."/>
            <person name="Bergonzi S."/>
            <person name="Castaings L."/>
            <person name="Mateos J.L."/>
            <person name="Berns M.C."/>
            <person name="Bujdoso N."/>
            <person name="Piofczyk T."/>
            <person name="de Lorenzo L."/>
            <person name="Barrero-Sicilia C."/>
            <person name="Mateos I."/>
            <person name="Piednoel M."/>
            <person name="Hagmann J."/>
            <person name="Chen-Min-Tao R."/>
            <person name="Iglesias-Fernandez R."/>
            <person name="Schuster S.C."/>
            <person name="Alonso-Blanco C."/>
            <person name="Roudier F."/>
            <person name="Carbonero P."/>
            <person name="Paz-Ares J."/>
            <person name="Davis S.J."/>
            <person name="Pecinka A."/>
            <person name="Quesneville H."/>
            <person name="Colot V."/>
            <person name="Lysak M.A."/>
            <person name="Weigel D."/>
            <person name="Coupland G."/>
            <person name="Schneeberger K."/>
        </authorList>
    </citation>
    <scope>NUCLEOTIDE SEQUENCE [LARGE SCALE GENOMIC DNA]</scope>
    <source>
        <strain evidence="9">cv. Pajares</strain>
    </source>
</reference>
<keyword evidence="9" id="KW-1185">Reference proteome</keyword>
<keyword evidence="1 5" id="KW-0547">Nucleotide-binding</keyword>
<evidence type="ECO:0000256" key="1">
    <source>
        <dbReference type="ARBA" id="ARBA00022741"/>
    </source>
</evidence>
<accession>A0A087G7T0</accession>
<dbReference type="GO" id="GO:0003724">
    <property type="term" value="F:RNA helicase activity"/>
    <property type="evidence" value="ECO:0007669"/>
    <property type="project" value="UniProtKB-EC"/>
</dbReference>
<feature type="compositionally biased region" description="Acidic residues" evidence="6">
    <location>
        <begin position="548"/>
        <end position="559"/>
    </location>
</feature>
<dbReference type="SMART" id="SM00490">
    <property type="entry name" value="HELICc"/>
    <property type="match status" value="1"/>
</dbReference>
<dbReference type="Proteomes" id="UP000029120">
    <property type="component" value="Chromosome 8"/>
</dbReference>
<feature type="region of interest" description="Disordered" evidence="6">
    <location>
        <begin position="542"/>
        <end position="604"/>
    </location>
</feature>
<keyword evidence="3 5" id="KW-0067">ATP-binding</keyword>
<dbReference type="GO" id="GO:0016787">
    <property type="term" value="F:hydrolase activity"/>
    <property type="evidence" value="ECO:0007669"/>
    <property type="project" value="UniProtKB-KW"/>
</dbReference>
<evidence type="ECO:0000259" key="7">
    <source>
        <dbReference type="PROSITE" id="PS51194"/>
    </source>
</evidence>
<dbReference type="SUPFAM" id="SSF58038">
    <property type="entry name" value="SNARE fusion complex"/>
    <property type="match status" value="1"/>
</dbReference>
<dbReference type="SUPFAM" id="SSF52540">
    <property type="entry name" value="P-loop containing nucleoside triphosphate hydrolases"/>
    <property type="match status" value="1"/>
</dbReference>
<dbReference type="InterPro" id="IPR001650">
    <property type="entry name" value="Helicase_C-like"/>
</dbReference>
<evidence type="ECO:0000256" key="3">
    <source>
        <dbReference type="ARBA" id="ARBA00022840"/>
    </source>
</evidence>
<comment type="domain">
    <text evidence="5">The Q motif is unique to and characteristic of the DEAD box family of RNA helicases and controls ATP binding and hydrolysis.</text>
</comment>
<dbReference type="EC" id="3.6.4.13" evidence="5"/>
<dbReference type="PANTHER" id="PTHR24031">
    <property type="entry name" value="RNA HELICASE"/>
    <property type="match status" value="1"/>
</dbReference>
<dbReference type="OrthoDB" id="19261at2759"/>
<feature type="compositionally biased region" description="Acidic residues" evidence="6">
    <location>
        <begin position="567"/>
        <end position="604"/>
    </location>
</feature>
<organism evidence="8 9">
    <name type="scientific">Arabis alpina</name>
    <name type="common">Alpine rock-cress</name>
    <dbReference type="NCBI Taxonomy" id="50452"/>
    <lineage>
        <taxon>Eukaryota</taxon>
        <taxon>Viridiplantae</taxon>
        <taxon>Streptophyta</taxon>
        <taxon>Embryophyta</taxon>
        <taxon>Tracheophyta</taxon>
        <taxon>Spermatophyta</taxon>
        <taxon>Magnoliopsida</taxon>
        <taxon>eudicotyledons</taxon>
        <taxon>Gunneridae</taxon>
        <taxon>Pentapetalae</taxon>
        <taxon>rosids</taxon>
        <taxon>malvids</taxon>
        <taxon>Brassicales</taxon>
        <taxon>Brassicaceae</taxon>
        <taxon>Arabideae</taxon>
        <taxon>Arabis</taxon>
    </lineage>
</organism>
<evidence type="ECO:0000256" key="6">
    <source>
        <dbReference type="SAM" id="MobiDB-lite"/>
    </source>
</evidence>
<dbReference type="PROSITE" id="PS51194">
    <property type="entry name" value="HELICASE_CTER"/>
    <property type="match status" value="1"/>
</dbReference>
<comment type="function">
    <text evidence="5">RNA helicase.</text>
</comment>
<gene>
    <name evidence="8" type="ordered locus">AALP_Aa8g181900</name>
</gene>
<evidence type="ECO:0000256" key="5">
    <source>
        <dbReference type="RuleBase" id="RU365068"/>
    </source>
</evidence>
<evidence type="ECO:0000313" key="8">
    <source>
        <dbReference type="EMBL" id="KFK25932.1"/>
    </source>
</evidence>
<dbReference type="Pfam" id="PF00271">
    <property type="entry name" value="Helicase_C"/>
    <property type="match status" value="1"/>
</dbReference>
<keyword evidence="2 5" id="KW-0378">Hydrolase</keyword>
<comment type="catalytic activity">
    <reaction evidence="5">
        <text>ATP + H2O = ADP + phosphate + H(+)</text>
        <dbReference type="Rhea" id="RHEA:13065"/>
        <dbReference type="ChEBI" id="CHEBI:15377"/>
        <dbReference type="ChEBI" id="CHEBI:15378"/>
        <dbReference type="ChEBI" id="CHEBI:30616"/>
        <dbReference type="ChEBI" id="CHEBI:43474"/>
        <dbReference type="ChEBI" id="CHEBI:456216"/>
        <dbReference type="EC" id="3.6.4.13"/>
    </reaction>
</comment>
<feature type="compositionally biased region" description="Basic and acidic residues" evidence="6">
    <location>
        <begin position="465"/>
        <end position="485"/>
    </location>
</feature>
<feature type="domain" description="Helicase C-terminal" evidence="7">
    <location>
        <begin position="181"/>
        <end position="332"/>
    </location>
</feature>
<feature type="region of interest" description="Disordered" evidence="6">
    <location>
        <begin position="1"/>
        <end position="95"/>
    </location>
</feature>
<feature type="region of interest" description="Disordered" evidence="6">
    <location>
        <begin position="426"/>
        <end position="525"/>
    </location>
</feature>
<dbReference type="GO" id="GO:0003723">
    <property type="term" value="F:RNA binding"/>
    <property type="evidence" value="ECO:0007669"/>
    <property type="project" value="UniProtKB-UniRule"/>
</dbReference>
<dbReference type="EMBL" id="CM002876">
    <property type="protein sequence ID" value="KFK25932.1"/>
    <property type="molecule type" value="Genomic_DNA"/>
</dbReference>
<feature type="compositionally biased region" description="Basic and acidic residues" evidence="6">
    <location>
        <begin position="1"/>
        <end position="13"/>
    </location>
</feature>
<comment type="similarity">
    <text evidence="5">Belongs to the DEAD box helicase family.</text>
</comment>
<dbReference type="eggNOG" id="KOG1121">
    <property type="taxonomic scope" value="Eukaryota"/>
</dbReference>
<dbReference type="Gene3D" id="3.40.50.300">
    <property type="entry name" value="P-loop containing nucleotide triphosphate hydrolases"/>
    <property type="match status" value="1"/>
</dbReference>
<protein>
    <recommendedName>
        <fullName evidence="5">ATP-dependent RNA helicase</fullName>
        <ecNumber evidence="5">3.6.4.13</ecNumber>
    </recommendedName>
</protein>
<dbReference type="eggNOG" id="KOG3065">
    <property type="taxonomic scope" value="Eukaryota"/>
</dbReference>
<keyword evidence="5" id="KW-0347">Helicase</keyword>
<evidence type="ECO:0000313" key="9">
    <source>
        <dbReference type="Proteomes" id="UP000029120"/>
    </source>
</evidence>
<keyword evidence="4 5" id="KW-0694">RNA-binding</keyword>
<name>A0A087G7T0_ARAAL</name>
<evidence type="ECO:0000256" key="4">
    <source>
        <dbReference type="ARBA" id="ARBA00022884"/>
    </source>
</evidence>
<sequence length="604" mass="68773">MEISWSERFDTMFRSKKPRKRADSGIHTSSKLNPFDSDDELDDDDKHTLKPSNRITPESYVHAKSFSSNAFDDDDDEKVEKRFSKPSLTSDAKSRYRNSFPDSGGCFKVAEDMRSNATRTLVKLNDQGEKLTRTHYKAVDINRNLSRGEKILGRLGGIFSRTWKPKKTRSIIGLVITRGESPKRRVNHLESREKLDYKVIIFCTIAMVTKLVAELLGKLSLNVREIHSRKPQSYRTRVSDEFRKSKGIILVTSDVSARGVYYPDVSLVVPMGLPSDRDQYVHRLGRTGRKGKEGEGVLLLAPWEEYFPSSVKNLPITKSPLPPVDYKNSSDFNNLLSIDFESQRVVDTLNAEDEQANYEQANYDGSQPSKVSRRKVIQLEEESDDDDIDETGKSLDLRKRKQFEAAFDEVANSSDPRKRKQFEAAFDEVEDGNSSNQRKRKQFATSFDEARKPSDSKKKKQVQSARDKARNIFDLRKKKQVESEVNKAGTSSDFRKKKQAESAFNKAGNSSDPRKGTQPTQATHYIDRNWKLNNKILAFCALPPPHTEEDEKFDGEDETLPSFQSIVDDEVADDDEDDDDDEVDDDDDVGDEGDEGDDYEDESS</sequence>
<dbReference type="CDD" id="cd18787">
    <property type="entry name" value="SF2_C_DEAD"/>
    <property type="match status" value="1"/>
</dbReference>
<dbReference type="InterPro" id="IPR027417">
    <property type="entry name" value="P-loop_NTPase"/>
</dbReference>
<dbReference type="Gramene" id="KFK25932">
    <property type="protein sequence ID" value="KFK25932"/>
    <property type="gene ID" value="AALP_AA8G181900"/>
</dbReference>
<dbReference type="GO" id="GO:0005524">
    <property type="term" value="F:ATP binding"/>
    <property type="evidence" value="ECO:0007669"/>
    <property type="project" value="UniProtKB-UniRule"/>
</dbReference>
<dbReference type="eggNOG" id="KOG0342">
    <property type="taxonomic scope" value="Eukaryota"/>
</dbReference>
<proteinExistence type="inferred from homology"/>
<evidence type="ECO:0000256" key="2">
    <source>
        <dbReference type="ARBA" id="ARBA00022801"/>
    </source>
</evidence>
<dbReference type="Gene3D" id="1.20.5.110">
    <property type="match status" value="1"/>
</dbReference>
<feature type="compositionally biased region" description="Polar residues" evidence="6">
    <location>
        <begin position="507"/>
        <end position="523"/>
    </location>
</feature>